<keyword evidence="2" id="KW-1185">Reference proteome</keyword>
<reference evidence="2" key="2">
    <citation type="submission" date="2015-01" db="EMBL/GenBank/DDBJ databases">
        <title>Evolutionary Origins and Diversification of the Mycorrhizal Mutualists.</title>
        <authorList>
            <consortium name="DOE Joint Genome Institute"/>
            <consortium name="Mycorrhizal Genomics Consortium"/>
            <person name="Kohler A."/>
            <person name="Kuo A."/>
            <person name="Nagy L.G."/>
            <person name="Floudas D."/>
            <person name="Copeland A."/>
            <person name="Barry K.W."/>
            <person name="Cichocki N."/>
            <person name="Veneault-Fourrey C."/>
            <person name="LaButti K."/>
            <person name="Lindquist E.A."/>
            <person name="Lipzen A."/>
            <person name="Lundell T."/>
            <person name="Morin E."/>
            <person name="Murat C."/>
            <person name="Riley R."/>
            <person name="Ohm R."/>
            <person name="Sun H."/>
            <person name="Tunlid A."/>
            <person name="Henrissat B."/>
            <person name="Grigoriev I.V."/>
            <person name="Hibbett D.S."/>
            <person name="Martin F."/>
        </authorList>
    </citation>
    <scope>NUCLEOTIDE SEQUENCE [LARGE SCALE GENOMIC DNA]</scope>
    <source>
        <strain evidence="2">Foug A</strain>
    </source>
</reference>
<dbReference type="InParanoid" id="A0A0C3DRE9"/>
<dbReference type="AlphaFoldDB" id="A0A0C3DRE9"/>
<protein>
    <submittedName>
        <fullName evidence="1">Uncharacterized protein</fullName>
    </submittedName>
</protein>
<sequence length="107" mass="12671">MGSVRRRLYTWKSQWAAISTSLVQLRTVTVTKLDEPYHHQSPRQPDSFDQIRDGRDFTIQIFYEHLDNHSREVLSARNLLSIFSQKLKPILCIIDWAFFVFSITDSR</sequence>
<organism evidence="1 2">
    <name type="scientific">Scleroderma citrinum Foug A</name>
    <dbReference type="NCBI Taxonomy" id="1036808"/>
    <lineage>
        <taxon>Eukaryota</taxon>
        <taxon>Fungi</taxon>
        <taxon>Dikarya</taxon>
        <taxon>Basidiomycota</taxon>
        <taxon>Agaricomycotina</taxon>
        <taxon>Agaricomycetes</taxon>
        <taxon>Agaricomycetidae</taxon>
        <taxon>Boletales</taxon>
        <taxon>Sclerodermatineae</taxon>
        <taxon>Sclerodermataceae</taxon>
        <taxon>Scleroderma</taxon>
    </lineage>
</organism>
<evidence type="ECO:0000313" key="2">
    <source>
        <dbReference type="Proteomes" id="UP000053989"/>
    </source>
</evidence>
<name>A0A0C3DRE9_9AGAM</name>
<accession>A0A0C3DRE9</accession>
<dbReference type="HOGENOM" id="CLU_2211523_0_0_1"/>
<dbReference type="EMBL" id="KN822036">
    <property type="protein sequence ID" value="KIM63240.1"/>
    <property type="molecule type" value="Genomic_DNA"/>
</dbReference>
<dbReference type="Proteomes" id="UP000053989">
    <property type="component" value="Unassembled WGS sequence"/>
</dbReference>
<evidence type="ECO:0000313" key="1">
    <source>
        <dbReference type="EMBL" id="KIM63240.1"/>
    </source>
</evidence>
<proteinExistence type="predicted"/>
<reference evidence="1 2" key="1">
    <citation type="submission" date="2014-04" db="EMBL/GenBank/DDBJ databases">
        <authorList>
            <consortium name="DOE Joint Genome Institute"/>
            <person name="Kuo A."/>
            <person name="Kohler A."/>
            <person name="Nagy L.G."/>
            <person name="Floudas D."/>
            <person name="Copeland A."/>
            <person name="Barry K.W."/>
            <person name="Cichocki N."/>
            <person name="Veneault-Fourrey C."/>
            <person name="LaButti K."/>
            <person name="Lindquist E.A."/>
            <person name="Lipzen A."/>
            <person name="Lundell T."/>
            <person name="Morin E."/>
            <person name="Murat C."/>
            <person name="Sun H."/>
            <person name="Tunlid A."/>
            <person name="Henrissat B."/>
            <person name="Grigoriev I.V."/>
            <person name="Hibbett D.S."/>
            <person name="Martin F."/>
            <person name="Nordberg H.P."/>
            <person name="Cantor M.N."/>
            <person name="Hua S.X."/>
        </authorList>
    </citation>
    <scope>NUCLEOTIDE SEQUENCE [LARGE SCALE GENOMIC DNA]</scope>
    <source>
        <strain evidence="1 2">Foug A</strain>
    </source>
</reference>
<gene>
    <name evidence="1" type="ORF">SCLCIDRAFT_762393</name>
</gene>